<accession>A0A845A9S4</accession>
<evidence type="ECO:0008006" key="4">
    <source>
        <dbReference type="Google" id="ProtNLM"/>
    </source>
</evidence>
<dbReference type="RefSeq" id="WP_160738955.1">
    <property type="nucleotide sequence ID" value="NZ_WTYQ01000002.1"/>
</dbReference>
<dbReference type="EMBL" id="WTYQ01000002">
    <property type="protein sequence ID" value="MXP25761.1"/>
    <property type="molecule type" value="Genomic_DNA"/>
</dbReference>
<gene>
    <name evidence="2" type="ORF">GRI39_06850</name>
</gene>
<evidence type="ECO:0000313" key="2">
    <source>
        <dbReference type="EMBL" id="MXP25761.1"/>
    </source>
</evidence>
<dbReference type="InterPro" id="IPR010239">
    <property type="entry name" value="CHP02001"/>
</dbReference>
<feature type="chain" id="PRO_5032665789" description="Porin" evidence="1">
    <location>
        <begin position="27"/>
        <end position="248"/>
    </location>
</feature>
<dbReference type="OrthoDB" id="9793561at2"/>
<sequence length="248" mass="25718">MLMSVRGLLAAAVVGGAGFTAMPAMAQDSDFTLSANTAIVSQYRFRGVDYSGGDIAIQGGVDVSHSSGIYVGAWGSSLDEDTVGYGHTELDVYAGWNGNITDAVSLDVGALYYLYPNAPDVPGTDYDYIEMHAAGSFTVGPASATVGVAYAPKQNSLGDNDNIYFYTDLGLGVPNTPVSLSGHLGYTDGNFLTYTNDGNAFDWSVGASYALTSNVSVGVSYIGAQGDYAPGAYRFTRDAVVATLGASF</sequence>
<organism evidence="2 3">
    <name type="scientific">Altericroceibacterium indicum</name>
    <dbReference type="NCBI Taxonomy" id="374177"/>
    <lineage>
        <taxon>Bacteria</taxon>
        <taxon>Pseudomonadati</taxon>
        <taxon>Pseudomonadota</taxon>
        <taxon>Alphaproteobacteria</taxon>
        <taxon>Sphingomonadales</taxon>
        <taxon>Erythrobacteraceae</taxon>
        <taxon>Altericroceibacterium</taxon>
    </lineage>
</organism>
<comment type="caution">
    <text evidence="2">The sequence shown here is derived from an EMBL/GenBank/DDBJ whole genome shotgun (WGS) entry which is preliminary data.</text>
</comment>
<proteinExistence type="predicted"/>
<dbReference type="NCBIfam" id="TIGR02001">
    <property type="entry name" value="gcw_chp"/>
    <property type="match status" value="1"/>
</dbReference>
<keyword evidence="1" id="KW-0732">Signal</keyword>
<keyword evidence="3" id="KW-1185">Reference proteome</keyword>
<reference evidence="2 3" key="1">
    <citation type="submission" date="2019-12" db="EMBL/GenBank/DDBJ databases">
        <title>Genomic-based taxomic classification of the family Erythrobacteraceae.</title>
        <authorList>
            <person name="Xu L."/>
        </authorList>
    </citation>
    <scope>NUCLEOTIDE SEQUENCE [LARGE SCALE GENOMIC DNA]</scope>
    <source>
        <strain evidence="2 3">DSM 18604</strain>
    </source>
</reference>
<dbReference type="Proteomes" id="UP000460561">
    <property type="component" value="Unassembled WGS sequence"/>
</dbReference>
<dbReference type="Pfam" id="PF09694">
    <property type="entry name" value="Gcw_chp"/>
    <property type="match status" value="1"/>
</dbReference>
<name>A0A845A9S4_9SPHN</name>
<evidence type="ECO:0000313" key="3">
    <source>
        <dbReference type="Proteomes" id="UP000460561"/>
    </source>
</evidence>
<feature type="signal peptide" evidence="1">
    <location>
        <begin position="1"/>
        <end position="26"/>
    </location>
</feature>
<dbReference type="AlphaFoldDB" id="A0A845A9S4"/>
<protein>
    <recommendedName>
        <fullName evidence="4">Porin</fullName>
    </recommendedName>
</protein>
<evidence type="ECO:0000256" key="1">
    <source>
        <dbReference type="SAM" id="SignalP"/>
    </source>
</evidence>